<comment type="caution">
    <text evidence="2">The sequence shown here is derived from an EMBL/GenBank/DDBJ whole genome shotgun (WGS) entry which is preliminary data.</text>
</comment>
<feature type="region of interest" description="Disordered" evidence="1">
    <location>
        <begin position="1"/>
        <end position="51"/>
    </location>
</feature>
<protein>
    <submittedName>
        <fullName evidence="2">(Atlantic silverside) hypothetical protein</fullName>
    </submittedName>
</protein>
<reference evidence="2" key="1">
    <citation type="submission" date="2021-05" db="EMBL/GenBank/DDBJ databases">
        <authorList>
            <person name="Tigano A."/>
        </authorList>
    </citation>
    <scope>NUCLEOTIDE SEQUENCE</scope>
</reference>
<proteinExistence type="predicted"/>
<evidence type="ECO:0000256" key="1">
    <source>
        <dbReference type="SAM" id="MobiDB-lite"/>
    </source>
</evidence>
<dbReference type="AlphaFoldDB" id="A0A8S4BDR5"/>
<feature type="non-terminal residue" evidence="2">
    <location>
        <position position="123"/>
    </location>
</feature>
<gene>
    <name evidence="2" type="ORF">MMEN_LOCUS15557</name>
</gene>
<feature type="compositionally biased region" description="Basic and acidic residues" evidence="1">
    <location>
        <begin position="18"/>
        <end position="30"/>
    </location>
</feature>
<name>A0A8S4BDR5_9TELE</name>
<dbReference type="EMBL" id="CAJRST010024446">
    <property type="protein sequence ID" value="CAG5958728.1"/>
    <property type="molecule type" value="Genomic_DNA"/>
</dbReference>
<feature type="compositionally biased region" description="Acidic residues" evidence="1">
    <location>
        <begin position="1"/>
        <end position="11"/>
    </location>
</feature>
<accession>A0A8S4BDR5</accession>
<evidence type="ECO:0000313" key="3">
    <source>
        <dbReference type="Proteomes" id="UP000677803"/>
    </source>
</evidence>
<organism evidence="2 3">
    <name type="scientific">Menidia menidia</name>
    <name type="common">Atlantic silverside</name>
    <dbReference type="NCBI Taxonomy" id="238744"/>
    <lineage>
        <taxon>Eukaryota</taxon>
        <taxon>Metazoa</taxon>
        <taxon>Chordata</taxon>
        <taxon>Craniata</taxon>
        <taxon>Vertebrata</taxon>
        <taxon>Euteleostomi</taxon>
        <taxon>Actinopterygii</taxon>
        <taxon>Neopterygii</taxon>
        <taxon>Teleostei</taxon>
        <taxon>Neoteleostei</taxon>
        <taxon>Acanthomorphata</taxon>
        <taxon>Ovalentaria</taxon>
        <taxon>Atherinomorphae</taxon>
        <taxon>Atheriniformes</taxon>
        <taxon>Atherinopsidae</taxon>
        <taxon>Menidiinae</taxon>
        <taxon>Menidia</taxon>
    </lineage>
</organism>
<dbReference type="OrthoDB" id="8934573at2759"/>
<dbReference type="Proteomes" id="UP000677803">
    <property type="component" value="Unassembled WGS sequence"/>
</dbReference>
<sequence>MMLPGEEEEFESGNYEDVLEKSNELEDFGRGRRGSGAGLLRGPDMGSSVSIPYDDVDEAAGGLTKEGALDQSDGKFWPRFHGVTYEVEEGQESYDDVDAFPEANRTTAELSAFASGPPEAARV</sequence>
<keyword evidence="3" id="KW-1185">Reference proteome</keyword>
<evidence type="ECO:0000313" key="2">
    <source>
        <dbReference type="EMBL" id="CAG5958728.1"/>
    </source>
</evidence>